<feature type="DNA-binding region" description="HMG box" evidence="1">
    <location>
        <begin position="100"/>
        <end position="169"/>
    </location>
</feature>
<dbReference type="OrthoDB" id="5550281at2759"/>
<keyword evidence="1" id="KW-0539">Nucleus</keyword>
<reference evidence="4" key="1">
    <citation type="journal article" date="2020" name="Stud. Mycol.">
        <title>101 Dothideomycetes genomes: a test case for predicting lifestyles and emergence of pathogens.</title>
        <authorList>
            <person name="Haridas S."/>
            <person name="Albert R."/>
            <person name="Binder M."/>
            <person name="Bloem J."/>
            <person name="Labutti K."/>
            <person name="Salamov A."/>
            <person name="Andreopoulos B."/>
            <person name="Baker S."/>
            <person name="Barry K."/>
            <person name="Bills G."/>
            <person name="Bluhm B."/>
            <person name="Cannon C."/>
            <person name="Castanera R."/>
            <person name="Culley D."/>
            <person name="Daum C."/>
            <person name="Ezra D."/>
            <person name="Gonzalez J."/>
            <person name="Henrissat B."/>
            <person name="Kuo A."/>
            <person name="Liang C."/>
            <person name="Lipzen A."/>
            <person name="Lutzoni F."/>
            <person name="Magnuson J."/>
            <person name="Mondo S."/>
            <person name="Nolan M."/>
            <person name="Ohm R."/>
            <person name="Pangilinan J."/>
            <person name="Park H.-J."/>
            <person name="Ramirez L."/>
            <person name="Alfaro M."/>
            <person name="Sun H."/>
            <person name="Tritt A."/>
            <person name="Yoshinaga Y."/>
            <person name="Zwiers L.-H."/>
            <person name="Turgeon B."/>
            <person name="Goodwin S."/>
            <person name="Spatafora J."/>
            <person name="Crous P."/>
            <person name="Grigoriev I."/>
        </authorList>
    </citation>
    <scope>NUCLEOTIDE SEQUENCE</scope>
    <source>
        <strain evidence="4">CBS 130266</strain>
    </source>
</reference>
<organism evidence="4 5">
    <name type="scientific">Tothia fuscella</name>
    <dbReference type="NCBI Taxonomy" id="1048955"/>
    <lineage>
        <taxon>Eukaryota</taxon>
        <taxon>Fungi</taxon>
        <taxon>Dikarya</taxon>
        <taxon>Ascomycota</taxon>
        <taxon>Pezizomycotina</taxon>
        <taxon>Dothideomycetes</taxon>
        <taxon>Pleosporomycetidae</taxon>
        <taxon>Venturiales</taxon>
        <taxon>Cylindrosympodiaceae</taxon>
        <taxon>Tothia</taxon>
    </lineage>
</organism>
<evidence type="ECO:0000259" key="3">
    <source>
        <dbReference type="PROSITE" id="PS50118"/>
    </source>
</evidence>
<feature type="region of interest" description="Disordered" evidence="2">
    <location>
        <begin position="179"/>
        <end position="322"/>
    </location>
</feature>
<dbReference type="InterPro" id="IPR009071">
    <property type="entry name" value="HMG_box_dom"/>
</dbReference>
<keyword evidence="1" id="KW-0238">DNA-binding</keyword>
<feature type="compositionally biased region" description="Acidic residues" evidence="2">
    <location>
        <begin position="202"/>
        <end position="213"/>
    </location>
</feature>
<dbReference type="SUPFAM" id="SSF47095">
    <property type="entry name" value="HMG-box"/>
    <property type="match status" value="1"/>
</dbReference>
<accession>A0A9P4P2S1</accession>
<feature type="compositionally biased region" description="Acidic residues" evidence="2">
    <location>
        <begin position="179"/>
        <end position="194"/>
    </location>
</feature>
<feature type="domain" description="HMG box" evidence="3">
    <location>
        <begin position="100"/>
        <end position="169"/>
    </location>
</feature>
<dbReference type="Gene3D" id="1.10.30.10">
    <property type="entry name" value="High mobility group box domain"/>
    <property type="match status" value="1"/>
</dbReference>
<sequence>MTSIPIQTNKPEFISRDDFLRTRDSVVSGLTTLTSAVNSLITAYITHTDQLLNGGAAVREGLDTSAVTNFLTGGGLATSGGPAKKEKKKRVKKEKDPNAPKRPLTAFFLYSTNARNVVKNDLGATATPVLVNDEILRRWKSMDEAGKKQWKDIYEKNNEKYKQEVLAYKAQTGKDLTVDVEADEEELPNPEELADAQAAAEETSEEEEESEEEIPAKPPTPVKTKTPKAKKGKANGATAVPIPGSPSPSAQLAQKETPIPLPDESPAKAGPEKRKKGAKEPSPEGPKKKKARKSKGGVEQTPEVVTPSDKKEKKKKRKSEGF</sequence>
<dbReference type="Pfam" id="PF00505">
    <property type="entry name" value="HMG_box"/>
    <property type="match status" value="1"/>
</dbReference>
<feature type="region of interest" description="Disordered" evidence="2">
    <location>
        <begin position="78"/>
        <end position="100"/>
    </location>
</feature>
<dbReference type="GO" id="GO:0005634">
    <property type="term" value="C:nucleus"/>
    <property type="evidence" value="ECO:0007669"/>
    <property type="project" value="UniProtKB-UniRule"/>
</dbReference>
<evidence type="ECO:0000313" key="4">
    <source>
        <dbReference type="EMBL" id="KAF2435599.1"/>
    </source>
</evidence>
<dbReference type="InterPro" id="IPR044601">
    <property type="entry name" value="HMGB6/HMGB13"/>
</dbReference>
<dbReference type="Proteomes" id="UP000800235">
    <property type="component" value="Unassembled WGS sequence"/>
</dbReference>
<dbReference type="SMART" id="SM00398">
    <property type="entry name" value="HMG"/>
    <property type="match status" value="1"/>
</dbReference>
<dbReference type="PROSITE" id="PS50118">
    <property type="entry name" value="HMG_BOX_2"/>
    <property type="match status" value="1"/>
</dbReference>
<gene>
    <name evidence="4" type="ORF">EJ08DRAFT_645877</name>
</gene>
<feature type="compositionally biased region" description="Basic residues" evidence="2">
    <location>
        <begin position="312"/>
        <end position="322"/>
    </location>
</feature>
<keyword evidence="5" id="KW-1185">Reference proteome</keyword>
<evidence type="ECO:0000313" key="5">
    <source>
        <dbReference type="Proteomes" id="UP000800235"/>
    </source>
</evidence>
<dbReference type="PANTHER" id="PTHR46912">
    <property type="entry name" value="HIGH MOBILITY GROUP B PROTEIN 13"/>
    <property type="match status" value="1"/>
</dbReference>
<dbReference type="InterPro" id="IPR036910">
    <property type="entry name" value="HMG_box_dom_sf"/>
</dbReference>
<protein>
    <recommendedName>
        <fullName evidence="3">HMG box domain-containing protein</fullName>
    </recommendedName>
</protein>
<name>A0A9P4P2S1_9PEZI</name>
<dbReference type="GO" id="GO:0003677">
    <property type="term" value="F:DNA binding"/>
    <property type="evidence" value="ECO:0007669"/>
    <property type="project" value="UniProtKB-UniRule"/>
</dbReference>
<dbReference type="EMBL" id="MU007013">
    <property type="protein sequence ID" value="KAF2435599.1"/>
    <property type="molecule type" value="Genomic_DNA"/>
</dbReference>
<comment type="caution">
    <text evidence="4">The sequence shown here is derived from an EMBL/GenBank/DDBJ whole genome shotgun (WGS) entry which is preliminary data.</text>
</comment>
<dbReference type="PANTHER" id="PTHR46912:SF1">
    <property type="entry name" value="HIGH MOBILITY GROUP B PROTEIN 13"/>
    <property type="match status" value="1"/>
</dbReference>
<evidence type="ECO:0000256" key="2">
    <source>
        <dbReference type="SAM" id="MobiDB-lite"/>
    </source>
</evidence>
<evidence type="ECO:0000256" key="1">
    <source>
        <dbReference type="PROSITE-ProRule" id="PRU00267"/>
    </source>
</evidence>
<proteinExistence type="predicted"/>
<dbReference type="AlphaFoldDB" id="A0A9P4P2S1"/>